<reference evidence="4 5" key="1">
    <citation type="submission" date="2018-11" db="EMBL/GenBank/DDBJ databases">
        <title>Erythrobacter spongiae sp. nov., isolated from a marine sponge.</title>
        <authorList>
            <person name="Zhuang L."/>
            <person name="Luo L."/>
        </authorList>
    </citation>
    <scope>NUCLEOTIDE SEQUENCE [LARGE SCALE GENOMIC DNA]</scope>
    <source>
        <strain evidence="4 5">HN-E23</strain>
    </source>
</reference>
<dbReference type="RefSeq" id="WP_123878371.1">
    <property type="nucleotide sequence ID" value="NZ_RPFZ01000001.1"/>
</dbReference>
<dbReference type="OrthoDB" id="9804312at2"/>
<comment type="caution">
    <text evidence="4">The sequence shown here is derived from an EMBL/GenBank/DDBJ whole genome shotgun (WGS) entry which is preliminary data.</text>
</comment>
<gene>
    <name evidence="4" type="ORF">EG799_02800</name>
</gene>
<sequence length="197" mass="22107">MSDPATLAYYAHNASRFTLNSGQSHSRHLDPFLDRLTPEACILELGCGAGRDAARMAQRGFVVDATDATPGMLRKMKERFGIEGRVMRFDQLVARERYDAVWAHACLLHVARADLPGILLRIERALRPGGLHFASFKLGAGEDRDLIGRWHNFPEAEWICTVYRKAGFLIENECTWPGEGADGTKREWIALTVRRPA</sequence>
<dbReference type="GO" id="GO:0032259">
    <property type="term" value="P:methylation"/>
    <property type="evidence" value="ECO:0007669"/>
    <property type="project" value="UniProtKB-KW"/>
</dbReference>
<proteinExistence type="predicted"/>
<keyword evidence="2 4" id="KW-0808">Transferase</keyword>
<evidence type="ECO:0000256" key="1">
    <source>
        <dbReference type="ARBA" id="ARBA00022603"/>
    </source>
</evidence>
<dbReference type="AlphaFoldDB" id="A0A3N5DNM8"/>
<dbReference type="EMBL" id="RPFZ01000001">
    <property type="protein sequence ID" value="RPF70671.1"/>
    <property type="molecule type" value="Genomic_DNA"/>
</dbReference>
<name>A0A3N5DNM8_9SPHN</name>
<organism evidence="4 5">
    <name type="scientific">Aurantiacibacter spongiae</name>
    <dbReference type="NCBI Taxonomy" id="2488860"/>
    <lineage>
        <taxon>Bacteria</taxon>
        <taxon>Pseudomonadati</taxon>
        <taxon>Pseudomonadota</taxon>
        <taxon>Alphaproteobacteria</taxon>
        <taxon>Sphingomonadales</taxon>
        <taxon>Erythrobacteraceae</taxon>
        <taxon>Aurantiacibacter</taxon>
    </lineage>
</organism>
<protein>
    <submittedName>
        <fullName evidence="4">Class I SAM-dependent methyltransferase</fullName>
    </submittedName>
</protein>
<evidence type="ECO:0000256" key="2">
    <source>
        <dbReference type="ARBA" id="ARBA00022679"/>
    </source>
</evidence>
<dbReference type="SUPFAM" id="SSF53335">
    <property type="entry name" value="S-adenosyl-L-methionine-dependent methyltransferases"/>
    <property type="match status" value="1"/>
</dbReference>
<dbReference type="GO" id="GO:0008168">
    <property type="term" value="F:methyltransferase activity"/>
    <property type="evidence" value="ECO:0007669"/>
    <property type="project" value="UniProtKB-KW"/>
</dbReference>
<evidence type="ECO:0000313" key="4">
    <source>
        <dbReference type="EMBL" id="RPF70671.1"/>
    </source>
</evidence>
<evidence type="ECO:0000259" key="3">
    <source>
        <dbReference type="Pfam" id="PF13649"/>
    </source>
</evidence>
<dbReference type="PANTHER" id="PTHR43861">
    <property type="entry name" value="TRANS-ACONITATE 2-METHYLTRANSFERASE-RELATED"/>
    <property type="match status" value="1"/>
</dbReference>
<dbReference type="InterPro" id="IPR041698">
    <property type="entry name" value="Methyltransf_25"/>
</dbReference>
<accession>A0A3N5DNM8</accession>
<evidence type="ECO:0000313" key="5">
    <source>
        <dbReference type="Proteomes" id="UP000275232"/>
    </source>
</evidence>
<feature type="domain" description="Methyltransferase" evidence="3">
    <location>
        <begin position="42"/>
        <end position="130"/>
    </location>
</feature>
<keyword evidence="1 4" id="KW-0489">Methyltransferase</keyword>
<dbReference type="Gene3D" id="3.40.50.150">
    <property type="entry name" value="Vaccinia Virus protein VP39"/>
    <property type="match status" value="1"/>
</dbReference>
<dbReference type="InterPro" id="IPR029063">
    <property type="entry name" value="SAM-dependent_MTases_sf"/>
</dbReference>
<dbReference type="CDD" id="cd02440">
    <property type="entry name" value="AdoMet_MTases"/>
    <property type="match status" value="1"/>
</dbReference>
<keyword evidence="5" id="KW-1185">Reference proteome</keyword>
<dbReference type="Pfam" id="PF13649">
    <property type="entry name" value="Methyltransf_25"/>
    <property type="match status" value="1"/>
</dbReference>
<dbReference type="Proteomes" id="UP000275232">
    <property type="component" value="Unassembled WGS sequence"/>
</dbReference>
<dbReference type="PANTHER" id="PTHR43861:SF1">
    <property type="entry name" value="TRANS-ACONITATE 2-METHYLTRANSFERASE"/>
    <property type="match status" value="1"/>
</dbReference>